<dbReference type="Gene3D" id="3.40.50.150">
    <property type="entry name" value="Vaccinia Virus protein VP39"/>
    <property type="match status" value="1"/>
</dbReference>
<dbReference type="GO" id="GO:0030735">
    <property type="term" value="F:carnosine N-methyltransferase activity"/>
    <property type="evidence" value="ECO:0007669"/>
    <property type="project" value="UniProtKB-EC"/>
</dbReference>
<keyword evidence="4" id="KW-0808">Transferase</keyword>
<organism evidence="7 8">
    <name type="scientific">Apatococcus lobatus</name>
    <dbReference type="NCBI Taxonomy" id="904363"/>
    <lineage>
        <taxon>Eukaryota</taxon>
        <taxon>Viridiplantae</taxon>
        <taxon>Chlorophyta</taxon>
        <taxon>core chlorophytes</taxon>
        <taxon>Trebouxiophyceae</taxon>
        <taxon>Chlorellales</taxon>
        <taxon>Chlorellaceae</taxon>
        <taxon>Apatococcus</taxon>
    </lineage>
</organism>
<evidence type="ECO:0000256" key="1">
    <source>
        <dbReference type="ARBA" id="ARBA00010086"/>
    </source>
</evidence>
<protein>
    <recommendedName>
        <fullName evidence="2">carnosine N-methyltransferase</fullName>
        <ecNumber evidence="2">2.1.1.22</ecNumber>
    </recommendedName>
</protein>
<keyword evidence="3" id="KW-0489">Methyltransferase</keyword>
<dbReference type="InterPro" id="IPR012901">
    <property type="entry name" value="CARME"/>
</dbReference>
<dbReference type="Proteomes" id="UP001438707">
    <property type="component" value="Unassembled WGS sequence"/>
</dbReference>
<reference evidence="7 8" key="1">
    <citation type="journal article" date="2024" name="Nat. Commun.">
        <title>Phylogenomics reveals the evolutionary origins of lichenization in chlorophyte algae.</title>
        <authorList>
            <person name="Puginier C."/>
            <person name="Libourel C."/>
            <person name="Otte J."/>
            <person name="Skaloud P."/>
            <person name="Haon M."/>
            <person name="Grisel S."/>
            <person name="Petersen M."/>
            <person name="Berrin J.G."/>
            <person name="Delaux P.M."/>
            <person name="Dal Grande F."/>
            <person name="Keller J."/>
        </authorList>
    </citation>
    <scope>NUCLEOTIDE SEQUENCE [LARGE SCALE GENOMIC DNA]</scope>
    <source>
        <strain evidence="7 8">SAG 2145</strain>
    </source>
</reference>
<dbReference type="GO" id="GO:0032259">
    <property type="term" value="P:methylation"/>
    <property type="evidence" value="ECO:0007669"/>
    <property type="project" value="UniProtKB-KW"/>
</dbReference>
<evidence type="ECO:0000256" key="6">
    <source>
        <dbReference type="SAM" id="MobiDB-lite"/>
    </source>
</evidence>
<evidence type="ECO:0000256" key="4">
    <source>
        <dbReference type="ARBA" id="ARBA00022679"/>
    </source>
</evidence>
<comment type="caution">
    <text evidence="7">The sequence shown here is derived from an EMBL/GenBank/DDBJ whole genome shotgun (WGS) entry which is preliminary data.</text>
</comment>
<evidence type="ECO:0000313" key="8">
    <source>
        <dbReference type="Proteomes" id="UP001438707"/>
    </source>
</evidence>
<comment type="similarity">
    <text evidence="1">Belongs to the carnosine N-methyltransferase family.</text>
</comment>
<dbReference type="InterPro" id="IPR029063">
    <property type="entry name" value="SAM-dependent_MTases_sf"/>
</dbReference>
<evidence type="ECO:0000256" key="2">
    <source>
        <dbReference type="ARBA" id="ARBA00012003"/>
    </source>
</evidence>
<proteinExistence type="inferred from homology"/>
<keyword evidence="5" id="KW-0949">S-adenosyl-L-methionine</keyword>
<dbReference type="PANTHER" id="PTHR12303:SF6">
    <property type="entry name" value="CARNOSINE N-METHYLTRANSFERASE"/>
    <property type="match status" value="1"/>
</dbReference>
<dbReference type="EC" id="2.1.1.22" evidence="2"/>
<name>A0AAW1S596_9CHLO</name>
<accession>A0AAW1S596</accession>
<dbReference type="EMBL" id="JALJOS010000003">
    <property type="protein sequence ID" value="KAK9841240.1"/>
    <property type="molecule type" value="Genomic_DNA"/>
</dbReference>
<feature type="region of interest" description="Disordered" evidence="6">
    <location>
        <begin position="89"/>
        <end position="110"/>
    </location>
</feature>
<dbReference type="AlphaFoldDB" id="A0AAW1S596"/>
<dbReference type="Pfam" id="PF07942">
    <property type="entry name" value="CARME"/>
    <property type="match status" value="1"/>
</dbReference>
<sequence>MDERAQGSQESQEEREERDALDRIICAFRSYKVDTEAEIVRWEHNYRRLSKEHRRLLSRQPEKFRQTRQCIEVNMFFIKSLLMSLDSEDSMPLSNGSKAPDAPTRRTSPSDCEKVRYVLKNMMRDWGAEGAAERSQSYGKVVAELKKRLLPSGASPPLQKPPRVLVPGAGLGRLCVDIASLGCEAQGNEFSYFMLLASSFIMNQASKKDQYTIHPWLHQSCNQLSDTNQLRPVRIPDVCVPDMLPAPGLLSMVAGDFAEVYSRPDQAEAFDAVVTCFFLDTAHNILEYMEVLRHVLKPGGLWINLGPLLYHWADSHMYLPDDELSIEVSLEDVERVAAELGFVTERRDMVTAAYAANVKSMLHSTYRCAFWTMRKGSC</sequence>
<keyword evidence="8" id="KW-1185">Reference proteome</keyword>
<evidence type="ECO:0000313" key="7">
    <source>
        <dbReference type="EMBL" id="KAK9841240.1"/>
    </source>
</evidence>
<dbReference type="SUPFAM" id="SSF53335">
    <property type="entry name" value="S-adenosyl-L-methionine-dependent methyltransferases"/>
    <property type="match status" value="1"/>
</dbReference>
<evidence type="ECO:0000256" key="5">
    <source>
        <dbReference type="ARBA" id="ARBA00022691"/>
    </source>
</evidence>
<evidence type="ECO:0000256" key="3">
    <source>
        <dbReference type="ARBA" id="ARBA00022603"/>
    </source>
</evidence>
<dbReference type="PANTHER" id="PTHR12303">
    <property type="entry name" value="CARNOSINE N-METHYLTRANSFERASE"/>
    <property type="match status" value="1"/>
</dbReference>
<dbReference type="SMART" id="SM01296">
    <property type="entry name" value="N2227"/>
    <property type="match status" value="1"/>
</dbReference>
<gene>
    <name evidence="7" type="ORF">WJX74_002413</name>
</gene>